<organism evidence="2 3">
    <name type="scientific">Pyricularia oryzae (strain 70-15 / ATCC MYA-4617 / FGSC 8958)</name>
    <name type="common">Rice blast fungus</name>
    <name type="synonym">Magnaporthe oryzae</name>
    <dbReference type="NCBI Taxonomy" id="242507"/>
    <lineage>
        <taxon>Eukaryota</taxon>
        <taxon>Fungi</taxon>
        <taxon>Dikarya</taxon>
        <taxon>Ascomycota</taxon>
        <taxon>Pezizomycotina</taxon>
        <taxon>Sordariomycetes</taxon>
        <taxon>Sordariomycetidae</taxon>
        <taxon>Magnaporthales</taxon>
        <taxon>Pyriculariaceae</taxon>
        <taxon>Pyricularia</taxon>
    </lineage>
</organism>
<dbReference type="AlphaFoldDB" id="G4MWQ0"/>
<dbReference type="GeneID" id="2679566"/>
<reference evidence="2 3" key="1">
    <citation type="journal article" date="2005" name="Nature">
        <title>The genome sequence of the rice blast fungus Magnaporthe grisea.</title>
        <authorList>
            <person name="Dean R.A."/>
            <person name="Talbot N.J."/>
            <person name="Ebbole D.J."/>
            <person name="Farman M.L."/>
            <person name="Mitchell T.K."/>
            <person name="Orbach M.J."/>
            <person name="Thon M."/>
            <person name="Kulkarni R."/>
            <person name="Xu J.R."/>
            <person name="Pan H."/>
            <person name="Read N.D."/>
            <person name="Lee Y.H."/>
            <person name="Carbone I."/>
            <person name="Brown D."/>
            <person name="Oh Y.Y."/>
            <person name="Donofrio N."/>
            <person name="Jeong J.S."/>
            <person name="Soanes D.M."/>
            <person name="Djonovic S."/>
            <person name="Kolomiets E."/>
            <person name="Rehmeyer C."/>
            <person name="Li W."/>
            <person name="Harding M."/>
            <person name="Kim S."/>
            <person name="Lebrun M.H."/>
            <person name="Bohnert H."/>
            <person name="Coughlan S."/>
            <person name="Butler J."/>
            <person name="Calvo S."/>
            <person name="Ma L.J."/>
            <person name="Nicol R."/>
            <person name="Purcell S."/>
            <person name="Nusbaum C."/>
            <person name="Galagan J.E."/>
            <person name="Birren B.W."/>
        </authorList>
    </citation>
    <scope>NUCLEOTIDE SEQUENCE [LARGE SCALE GENOMIC DNA]</scope>
    <source>
        <strain evidence="3">70-15 / ATCC MYA-4617 / FGSC 8958</strain>
    </source>
</reference>
<dbReference type="EMBL" id="CM001232">
    <property type="protein sequence ID" value="EHA55105.1"/>
    <property type="molecule type" value="Genomic_DNA"/>
</dbReference>
<sequence length="146" mass="16267">MLATGKNVPCLYGRIQWQQLLVDAVCGPRREFDAEQHRRYLEAVQAQDAHRSVGETGSPAKPMIDSAQVVEAGGSEPQRHKTHELPHEEPHEERPHEMRGVEVPVEMPADDVQRQPPEELSVSPFGSSSALLVHGYACMAVGWERL</sequence>
<evidence type="ECO:0000313" key="2">
    <source>
        <dbReference type="EMBL" id="EHA55105.1"/>
    </source>
</evidence>
<dbReference type="InParanoid" id="G4MWQ0"/>
<dbReference type="OMA" id="EERPHEM"/>
<feature type="region of interest" description="Disordered" evidence="1">
    <location>
        <begin position="71"/>
        <end position="125"/>
    </location>
</feature>
<name>G4MWQ0_PYRO7</name>
<dbReference type="HOGENOM" id="CLU_1777855_0_0_1"/>
<dbReference type="Proteomes" id="UP000009058">
    <property type="component" value="Chromosome 2"/>
</dbReference>
<feature type="compositionally biased region" description="Basic and acidic residues" evidence="1">
    <location>
        <begin position="77"/>
        <end position="100"/>
    </location>
</feature>
<dbReference type="KEGG" id="mgr:MGG_01891"/>
<evidence type="ECO:0000256" key="1">
    <source>
        <dbReference type="SAM" id="MobiDB-lite"/>
    </source>
</evidence>
<evidence type="ECO:0000313" key="3">
    <source>
        <dbReference type="Proteomes" id="UP000009058"/>
    </source>
</evidence>
<dbReference type="RefSeq" id="XP_003714912.1">
    <property type="nucleotide sequence ID" value="XM_003714864.1"/>
</dbReference>
<proteinExistence type="predicted"/>
<keyword evidence="3" id="KW-1185">Reference proteome</keyword>
<reference key="2">
    <citation type="submission" date="2011-05" db="EMBL/GenBank/DDBJ databases">
        <title>The Genome Sequence of Magnaporthe oryzae 70-15.</title>
        <authorList>
            <consortium name="The Broad Institute Genome Sequencing Platform"/>
            <person name="Ma L.-J."/>
            <person name="Dead R."/>
            <person name="Young S.K."/>
            <person name="Zeng Q."/>
            <person name="Gargeya S."/>
            <person name="Fitzgerald M."/>
            <person name="Haas B."/>
            <person name="Abouelleil A."/>
            <person name="Alvarado L."/>
            <person name="Arachchi H.M."/>
            <person name="Berlin A."/>
            <person name="Brown A."/>
            <person name="Chapman S.B."/>
            <person name="Chen Z."/>
            <person name="Dunbar C."/>
            <person name="Freedman E."/>
            <person name="Gearin G."/>
            <person name="Gellesch M."/>
            <person name="Goldberg J."/>
            <person name="Griggs A."/>
            <person name="Gujja S."/>
            <person name="Heiman D."/>
            <person name="Howarth C."/>
            <person name="Larson L."/>
            <person name="Lui A."/>
            <person name="MacDonald P.J.P."/>
            <person name="Mehta T."/>
            <person name="Montmayeur A."/>
            <person name="Murphy C."/>
            <person name="Neiman D."/>
            <person name="Pearson M."/>
            <person name="Priest M."/>
            <person name="Roberts A."/>
            <person name="Saif S."/>
            <person name="Shea T."/>
            <person name="Shenoy N."/>
            <person name="Sisk P."/>
            <person name="Stolte C."/>
            <person name="Sykes S."/>
            <person name="Yandava C."/>
            <person name="Wortman J."/>
            <person name="Nusbaum C."/>
            <person name="Birren B."/>
        </authorList>
    </citation>
    <scope>NUCLEOTIDE SEQUENCE</scope>
    <source>
        <strain>70-15</strain>
    </source>
</reference>
<protein>
    <submittedName>
        <fullName evidence="2">Uncharacterized protein</fullName>
    </submittedName>
</protein>
<gene>
    <name evidence="2" type="ORF">MGG_01891</name>
</gene>
<accession>G4MWQ0</accession>
<dbReference type="VEuPathDB" id="FungiDB:MGG_01891"/>